<feature type="signal peptide" evidence="2">
    <location>
        <begin position="1"/>
        <end position="20"/>
    </location>
</feature>
<evidence type="ECO:0000313" key="4">
    <source>
        <dbReference type="Proteomes" id="UP000315647"/>
    </source>
</evidence>
<dbReference type="SFLD" id="SFLDG01125">
    <property type="entry name" value="C1.1:_Acid_Phosphatase_Like"/>
    <property type="match status" value="1"/>
</dbReference>
<keyword evidence="3" id="KW-0449">Lipoprotein</keyword>
<keyword evidence="4" id="KW-1185">Reference proteome</keyword>
<dbReference type="InterPro" id="IPR005519">
    <property type="entry name" value="Acid_phosphat_B-like"/>
</dbReference>
<dbReference type="EMBL" id="CP037421">
    <property type="protein sequence ID" value="QDT27170.1"/>
    <property type="molecule type" value="Genomic_DNA"/>
</dbReference>
<dbReference type="Gene3D" id="3.40.50.1000">
    <property type="entry name" value="HAD superfamily/HAD-like"/>
    <property type="match status" value="1"/>
</dbReference>
<evidence type="ECO:0000313" key="3">
    <source>
        <dbReference type="EMBL" id="QDT27170.1"/>
    </source>
</evidence>
<dbReference type="PANTHER" id="PTHR31284:SF10">
    <property type="entry name" value="ACID PHOSPHATASE-LIKE PROTEIN"/>
    <property type="match status" value="1"/>
</dbReference>
<dbReference type="SFLD" id="SFLDS00003">
    <property type="entry name" value="Haloacid_Dehalogenase"/>
    <property type="match status" value="1"/>
</dbReference>
<dbReference type="Proteomes" id="UP000315647">
    <property type="component" value="Chromosome"/>
</dbReference>
<proteinExistence type="predicted"/>
<protein>
    <submittedName>
        <fullName evidence="3">Lipoprotein E</fullName>
    </submittedName>
</protein>
<sequence precursor="true">MLRFVCLLIFACGLPHNLFAQETATPAVTQRSTDQGLDATLWMQTSVEHDVACTQSYRLAWMQVRKALRDPCWTAAVEQTAGYAGLPPAVILDLDETVINNGVFMGDLVRKDVSWNPSLWNTWVLSERGTAVPGAKEFLNQLRAHQIAIFFITNREAKHEAATVSNLSQMLGWQVSPEQVLLRAEKPEWTSNKSSRRAQVARCHRILLLVGDDFNDFVYQGKLSPQERIRQGRRYQNYWGRRWVILPNPVYGDWETALYHYDSQLPTAEKLQLKLDALTPRTDQ</sequence>
<dbReference type="Pfam" id="PF03767">
    <property type="entry name" value="Acid_phosphat_B"/>
    <property type="match status" value="1"/>
</dbReference>
<dbReference type="SUPFAM" id="SSF56784">
    <property type="entry name" value="HAD-like"/>
    <property type="match status" value="1"/>
</dbReference>
<accession>A0A517Q6A2</accession>
<dbReference type="AlphaFoldDB" id="A0A517Q6A2"/>
<feature type="chain" id="PRO_5021983310" evidence="2">
    <location>
        <begin position="21"/>
        <end position="284"/>
    </location>
</feature>
<gene>
    <name evidence="3" type="primary">hel</name>
    <name evidence="3" type="ORF">Enr10x_24850</name>
</gene>
<dbReference type="PANTHER" id="PTHR31284">
    <property type="entry name" value="ACID PHOSPHATASE-LIKE PROTEIN"/>
    <property type="match status" value="1"/>
</dbReference>
<keyword evidence="1 2" id="KW-0732">Signal</keyword>
<name>A0A517Q6A2_9PLAN</name>
<reference evidence="3 4" key="1">
    <citation type="submission" date="2019-03" db="EMBL/GenBank/DDBJ databases">
        <title>Deep-cultivation of Planctomycetes and their phenomic and genomic characterization uncovers novel biology.</title>
        <authorList>
            <person name="Wiegand S."/>
            <person name="Jogler M."/>
            <person name="Boedeker C."/>
            <person name="Pinto D."/>
            <person name="Vollmers J."/>
            <person name="Rivas-Marin E."/>
            <person name="Kohn T."/>
            <person name="Peeters S.H."/>
            <person name="Heuer A."/>
            <person name="Rast P."/>
            <person name="Oberbeckmann S."/>
            <person name="Bunk B."/>
            <person name="Jeske O."/>
            <person name="Meyerdierks A."/>
            <person name="Storesund J.E."/>
            <person name="Kallscheuer N."/>
            <person name="Luecker S."/>
            <person name="Lage O.M."/>
            <person name="Pohl T."/>
            <person name="Merkel B.J."/>
            <person name="Hornburger P."/>
            <person name="Mueller R.-W."/>
            <person name="Bruemmer F."/>
            <person name="Labrenz M."/>
            <person name="Spormann A.M."/>
            <person name="Op den Camp H."/>
            <person name="Overmann J."/>
            <person name="Amann R."/>
            <person name="Jetten M.S.M."/>
            <person name="Mascher T."/>
            <person name="Medema M.H."/>
            <person name="Devos D.P."/>
            <person name="Kaster A.-K."/>
            <person name="Ovreas L."/>
            <person name="Rohde M."/>
            <person name="Galperin M.Y."/>
            <person name="Jogler C."/>
        </authorList>
    </citation>
    <scope>NUCLEOTIDE SEQUENCE [LARGE SCALE GENOMIC DNA]</scope>
    <source>
        <strain evidence="3 4">Enr10</strain>
    </source>
</reference>
<organism evidence="3 4">
    <name type="scientific">Gimesia panareensis</name>
    <dbReference type="NCBI Taxonomy" id="2527978"/>
    <lineage>
        <taxon>Bacteria</taxon>
        <taxon>Pseudomonadati</taxon>
        <taxon>Planctomycetota</taxon>
        <taxon>Planctomycetia</taxon>
        <taxon>Planctomycetales</taxon>
        <taxon>Planctomycetaceae</taxon>
        <taxon>Gimesia</taxon>
    </lineage>
</organism>
<dbReference type="InterPro" id="IPR006423">
    <property type="entry name" value="Lipo_e_P4"/>
</dbReference>
<dbReference type="GO" id="GO:0009279">
    <property type="term" value="C:cell outer membrane"/>
    <property type="evidence" value="ECO:0007669"/>
    <property type="project" value="InterPro"/>
</dbReference>
<dbReference type="RefSeq" id="WP_145449297.1">
    <property type="nucleotide sequence ID" value="NZ_CP037421.1"/>
</dbReference>
<evidence type="ECO:0000256" key="1">
    <source>
        <dbReference type="ARBA" id="ARBA00022729"/>
    </source>
</evidence>
<evidence type="ECO:0000256" key="2">
    <source>
        <dbReference type="SAM" id="SignalP"/>
    </source>
</evidence>
<dbReference type="InterPro" id="IPR036412">
    <property type="entry name" value="HAD-like_sf"/>
</dbReference>
<dbReference type="InterPro" id="IPR023214">
    <property type="entry name" value="HAD_sf"/>
</dbReference>